<organism evidence="2">
    <name type="scientific">Tanacetum cinerariifolium</name>
    <name type="common">Dalmatian daisy</name>
    <name type="synonym">Chrysanthemum cinerariifolium</name>
    <dbReference type="NCBI Taxonomy" id="118510"/>
    <lineage>
        <taxon>Eukaryota</taxon>
        <taxon>Viridiplantae</taxon>
        <taxon>Streptophyta</taxon>
        <taxon>Embryophyta</taxon>
        <taxon>Tracheophyta</taxon>
        <taxon>Spermatophyta</taxon>
        <taxon>Magnoliopsida</taxon>
        <taxon>eudicotyledons</taxon>
        <taxon>Gunneridae</taxon>
        <taxon>Pentapetalae</taxon>
        <taxon>asterids</taxon>
        <taxon>campanulids</taxon>
        <taxon>Asterales</taxon>
        <taxon>Asteraceae</taxon>
        <taxon>Asteroideae</taxon>
        <taxon>Anthemideae</taxon>
        <taxon>Anthemidinae</taxon>
        <taxon>Tanacetum</taxon>
    </lineage>
</organism>
<feature type="non-terminal residue" evidence="2">
    <location>
        <position position="1"/>
    </location>
</feature>
<comment type="caution">
    <text evidence="2">The sequence shown here is derived from an EMBL/GenBank/DDBJ whole genome shotgun (WGS) entry which is preliminary data.</text>
</comment>
<sequence>RSGHADPLVGKNPQQGCGSDRGSAQSARLDEPADSLLGRAGSDQWQSKRRGVSGDDGVLRGCD</sequence>
<evidence type="ECO:0000256" key="1">
    <source>
        <dbReference type="SAM" id="MobiDB-lite"/>
    </source>
</evidence>
<gene>
    <name evidence="2" type="ORF">Tci_929187</name>
</gene>
<protein>
    <submittedName>
        <fullName evidence="2">Uncharacterized protein</fullName>
    </submittedName>
</protein>
<accession>A0A699XGU4</accession>
<name>A0A699XGU4_TANCI</name>
<feature type="region of interest" description="Disordered" evidence="1">
    <location>
        <begin position="1"/>
        <end position="63"/>
    </location>
</feature>
<evidence type="ECO:0000313" key="2">
    <source>
        <dbReference type="EMBL" id="GFD57218.1"/>
    </source>
</evidence>
<feature type="compositionally biased region" description="Polar residues" evidence="1">
    <location>
        <begin position="12"/>
        <end position="26"/>
    </location>
</feature>
<proteinExistence type="predicted"/>
<reference evidence="2" key="1">
    <citation type="journal article" date="2019" name="Sci. Rep.">
        <title>Draft genome of Tanacetum cinerariifolium, the natural source of mosquito coil.</title>
        <authorList>
            <person name="Yamashiro T."/>
            <person name="Shiraishi A."/>
            <person name="Satake H."/>
            <person name="Nakayama K."/>
        </authorList>
    </citation>
    <scope>NUCLEOTIDE SEQUENCE</scope>
</reference>
<dbReference type="EMBL" id="BKCJ011838624">
    <property type="protein sequence ID" value="GFD57218.1"/>
    <property type="molecule type" value="Genomic_DNA"/>
</dbReference>
<dbReference type="AlphaFoldDB" id="A0A699XGU4"/>